<evidence type="ECO:0000256" key="2">
    <source>
        <dbReference type="ARBA" id="ARBA00022723"/>
    </source>
</evidence>
<dbReference type="AlphaFoldDB" id="A0A4P6V2K4"/>
<dbReference type="Proteomes" id="UP000293719">
    <property type="component" value="Chromosome"/>
</dbReference>
<evidence type="ECO:0000256" key="1">
    <source>
        <dbReference type="ARBA" id="ARBA00005495"/>
    </source>
</evidence>
<dbReference type="GO" id="GO:0046872">
    <property type="term" value="F:metal ion binding"/>
    <property type="evidence" value="ECO:0007669"/>
    <property type="project" value="UniProtKB-KW"/>
</dbReference>
<feature type="domain" description="CENP-V/GFA" evidence="5">
    <location>
        <begin position="12"/>
        <end position="113"/>
    </location>
</feature>
<evidence type="ECO:0000313" key="6">
    <source>
        <dbReference type="EMBL" id="QBK31697.1"/>
    </source>
</evidence>
<reference evidence="6 7" key="1">
    <citation type="journal article" date="2017" name="Int. J. Syst. Evol. Microbiol.">
        <title>Roseitalea porphyridii gen. nov., sp. nov., isolated from a red alga, and reclassification of Hoeflea suaedae Chung et al. 2013 as Pseudohoeflea suaedae gen. nov., comb. nov.</title>
        <authorList>
            <person name="Hyeon J.W."/>
            <person name="Jeong S.E."/>
            <person name="Baek K."/>
            <person name="Jeon C.O."/>
        </authorList>
    </citation>
    <scope>NUCLEOTIDE SEQUENCE [LARGE SCALE GENOMIC DNA]</scope>
    <source>
        <strain evidence="6 7">MA7-20</strain>
    </source>
</reference>
<dbReference type="Gene3D" id="3.90.1590.10">
    <property type="entry name" value="glutathione-dependent formaldehyde- activating enzyme (gfa)"/>
    <property type="match status" value="1"/>
</dbReference>
<keyword evidence="4" id="KW-0456">Lyase</keyword>
<protein>
    <submittedName>
        <fullName evidence="6">GFA family protein</fullName>
    </submittedName>
</protein>
<dbReference type="Pfam" id="PF04828">
    <property type="entry name" value="GFA"/>
    <property type="match status" value="1"/>
</dbReference>
<dbReference type="GO" id="GO:0016846">
    <property type="term" value="F:carbon-sulfur lyase activity"/>
    <property type="evidence" value="ECO:0007669"/>
    <property type="project" value="InterPro"/>
</dbReference>
<dbReference type="RefSeq" id="WP_131617352.1">
    <property type="nucleotide sequence ID" value="NZ_CP036532.1"/>
</dbReference>
<sequence>MVARNDEAGFRQEGGCQCGAVRYVLTERPQTVYCCHCTECQKQASSAFGMSVRVRRAALTVHGETAKFGKVSGDRRTVCEFCPSCGSRLFHNRPAYEDMLNVKGGTFDRTDWLKPAGHIWLRSKQAWLLIPEGGLRYRGQPDSFDALVAAYGAQWGR</sequence>
<name>A0A4P6V2K4_9HYPH</name>
<proteinExistence type="inferred from homology"/>
<organism evidence="6 7">
    <name type="scientific">Roseitalea porphyridii</name>
    <dbReference type="NCBI Taxonomy" id="1852022"/>
    <lineage>
        <taxon>Bacteria</taxon>
        <taxon>Pseudomonadati</taxon>
        <taxon>Pseudomonadota</taxon>
        <taxon>Alphaproteobacteria</taxon>
        <taxon>Hyphomicrobiales</taxon>
        <taxon>Ahrensiaceae</taxon>
        <taxon>Roseitalea</taxon>
    </lineage>
</organism>
<gene>
    <name evidence="6" type="ORF">E0E05_14445</name>
</gene>
<keyword evidence="3" id="KW-0862">Zinc</keyword>
<comment type="similarity">
    <text evidence="1">Belongs to the Gfa family.</text>
</comment>
<dbReference type="EMBL" id="CP036532">
    <property type="protein sequence ID" value="QBK31697.1"/>
    <property type="molecule type" value="Genomic_DNA"/>
</dbReference>
<dbReference type="KEGG" id="rpod:E0E05_14445"/>
<evidence type="ECO:0000256" key="3">
    <source>
        <dbReference type="ARBA" id="ARBA00022833"/>
    </source>
</evidence>
<dbReference type="InterPro" id="IPR011057">
    <property type="entry name" value="Mss4-like_sf"/>
</dbReference>
<evidence type="ECO:0000313" key="7">
    <source>
        <dbReference type="Proteomes" id="UP000293719"/>
    </source>
</evidence>
<dbReference type="PANTHER" id="PTHR33337:SF3">
    <property type="entry name" value="CENP-V_GFA DOMAIN-CONTAINING PROTEIN"/>
    <property type="match status" value="1"/>
</dbReference>
<dbReference type="GeneID" id="90768504"/>
<evidence type="ECO:0000259" key="5">
    <source>
        <dbReference type="PROSITE" id="PS51891"/>
    </source>
</evidence>
<dbReference type="OrthoDB" id="9807246at2"/>
<keyword evidence="7" id="KW-1185">Reference proteome</keyword>
<evidence type="ECO:0000256" key="4">
    <source>
        <dbReference type="ARBA" id="ARBA00023239"/>
    </source>
</evidence>
<keyword evidence="2" id="KW-0479">Metal-binding</keyword>
<accession>A0A4P6V2K4</accession>
<dbReference type="InterPro" id="IPR006913">
    <property type="entry name" value="CENP-V/GFA"/>
</dbReference>
<dbReference type="PROSITE" id="PS51891">
    <property type="entry name" value="CENP_V_GFA"/>
    <property type="match status" value="1"/>
</dbReference>
<dbReference type="PANTHER" id="PTHR33337">
    <property type="entry name" value="GFA DOMAIN-CONTAINING PROTEIN"/>
    <property type="match status" value="1"/>
</dbReference>
<dbReference type="SUPFAM" id="SSF51316">
    <property type="entry name" value="Mss4-like"/>
    <property type="match status" value="1"/>
</dbReference>